<dbReference type="AlphaFoldDB" id="A0A976FKU3"/>
<dbReference type="CDD" id="cd00177">
    <property type="entry name" value="START"/>
    <property type="match status" value="1"/>
</dbReference>
<sequence>MHNKTPTSQPPTISDTSTNDNGMVFLRKVGHLYKKTGLRRSWRLRYFSLEGTVLFDYKRKGDSTFKAIVVLTGCHIQVRQDKIFYSFRISHPKTSKTYDLAAKQSGTTDGWINALSLAAVIANPGRQLVSRASTSNKVSRFCRSKHVNSFVTEPLEISGVDAPNELNDMMEQYLGELLAIARDDGWQLRAEERDVKMYMCHTSKVVAYKSVCSIAHHPHKALQFVLDLSKRHRYDPQLLTAQRVVVFNEHTWVDHLTYVTDLPAMTTRVFRLMHWRVLQDGSIIVVTAHSKGDHSVKNFEPQIFRVNAWMAGSVLIPNANYTGVNFTYINTMTLNAPSLQFSMLRMQASLTGDLLEALDNDETFRQWEHVTNATVVDMSRTECLQVKRNFHSRSDHAQDHGNPVLSCNSSVAPEEGYPAVPEEYSELIESAIARMEVEINDERSWNYIKKKDGVKAYTKLDGSLTAAKGVGYLPYHPRAIWEQAIDVTKRSLVDPQLACGIKLKTLNAQTTIDYLEYKSIFFVAGRDFCNLTHWRVMPDGAIIVVAQSIDLSELCPVKEPTIVRGILHFGCIKIVPNAMYDGAEVITMVKTDLRGDIPARIAGKAAAEQPFVISRMGGVIKARPDLDQIAAQGKLANTLFQIPHNINEPSSLSSAKSKLLARESGVKKTQMDSKISPKNSHPDLFEKISPAAPIEKQTKSSKCNVKDAVESLSKDGQTTASDLAMYAIQFGGAVLALKTVSLHVVVHLTVVVLLIMLLTLKLKPMMP</sequence>
<dbReference type="GO" id="GO:0005783">
    <property type="term" value="C:endoplasmic reticulum"/>
    <property type="evidence" value="ECO:0007669"/>
    <property type="project" value="UniProtKB-SubCell"/>
</dbReference>
<dbReference type="Pfam" id="PF01852">
    <property type="entry name" value="START"/>
    <property type="match status" value="1"/>
</dbReference>
<gene>
    <name evidence="6" type="ORF">CCR75_003588</name>
</gene>
<keyword evidence="7" id="KW-1185">Reference proteome</keyword>
<dbReference type="SUPFAM" id="SSF55961">
    <property type="entry name" value="Bet v1-like"/>
    <property type="match status" value="2"/>
</dbReference>
<evidence type="ECO:0000256" key="2">
    <source>
        <dbReference type="ARBA" id="ARBA00022824"/>
    </source>
</evidence>
<evidence type="ECO:0000256" key="1">
    <source>
        <dbReference type="ARBA" id="ARBA00004240"/>
    </source>
</evidence>
<evidence type="ECO:0000313" key="7">
    <source>
        <dbReference type="Proteomes" id="UP000294530"/>
    </source>
</evidence>
<dbReference type="InterPro" id="IPR001849">
    <property type="entry name" value="PH_domain"/>
</dbReference>
<dbReference type="InterPro" id="IPR051213">
    <property type="entry name" value="START_lipid_transfer"/>
</dbReference>
<dbReference type="KEGG" id="blac:94347353"/>
<reference evidence="6 7" key="1">
    <citation type="journal article" date="2021" name="Genome Biol.">
        <title>AFLAP: assembly-free linkage analysis pipeline using k-mers from genome sequencing data.</title>
        <authorList>
            <person name="Fletcher K."/>
            <person name="Zhang L."/>
            <person name="Gil J."/>
            <person name="Han R."/>
            <person name="Cavanaugh K."/>
            <person name="Michelmore R."/>
        </authorList>
    </citation>
    <scope>NUCLEOTIDE SEQUENCE [LARGE SCALE GENOMIC DNA]</scope>
    <source>
        <strain evidence="6 7">SF5</strain>
    </source>
</reference>
<feature type="transmembrane region" description="Helical" evidence="3">
    <location>
        <begin position="740"/>
        <end position="760"/>
    </location>
</feature>
<dbReference type="InterPro" id="IPR023393">
    <property type="entry name" value="START-like_dom_sf"/>
</dbReference>
<dbReference type="EMBL" id="SHOA02000016">
    <property type="protein sequence ID" value="TDH68652.1"/>
    <property type="molecule type" value="Genomic_DNA"/>
</dbReference>
<dbReference type="SUPFAM" id="SSF50729">
    <property type="entry name" value="PH domain-like"/>
    <property type="match status" value="1"/>
</dbReference>
<name>A0A976FKU3_BRELC</name>
<feature type="domain" description="START" evidence="5">
    <location>
        <begin position="441"/>
        <end position="600"/>
    </location>
</feature>
<dbReference type="OrthoDB" id="196858at2759"/>
<evidence type="ECO:0000259" key="4">
    <source>
        <dbReference type="PROSITE" id="PS50003"/>
    </source>
</evidence>
<dbReference type="Proteomes" id="UP000294530">
    <property type="component" value="Unassembled WGS sequence"/>
</dbReference>
<dbReference type="PROSITE" id="PS50848">
    <property type="entry name" value="START"/>
    <property type="match status" value="1"/>
</dbReference>
<evidence type="ECO:0008006" key="8">
    <source>
        <dbReference type="Google" id="ProtNLM"/>
    </source>
</evidence>
<protein>
    <recommendedName>
        <fullName evidence="8">PH domain-containing protein</fullName>
    </recommendedName>
</protein>
<dbReference type="InterPro" id="IPR002913">
    <property type="entry name" value="START_lipid-bd_dom"/>
</dbReference>
<accession>A0A976FKU3</accession>
<feature type="domain" description="PH" evidence="4">
    <location>
        <begin position="25"/>
        <end position="120"/>
    </location>
</feature>
<organism evidence="6 7">
    <name type="scientific">Bremia lactucae</name>
    <name type="common">Lettuce downy mildew</name>
    <dbReference type="NCBI Taxonomy" id="4779"/>
    <lineage>
        <taxon>Eukaryota</taxon>
        <taxon>Sar</taxon>
        <taxon>Stramenopiles</taxon>
        <taxon>Oomycota</taxon>
        <taxon>Peronosporomycetes</taxon>
        <taxon>Peronosporales</taxon>
        <taxon>Peronosporaceae</taxon>
        <taxon>Bremia</taxon>
    </lineage>
</organism>
<comment type="caution">
    <text evidence="6">The sequence shown here is derived from an EMBL/GenBank/DDBJ whole genome shotgun (WGS) entry which is preliminary data.</text>
</comment>
<proteinExistence type="predicted"/>
<keyword evidence="3" id="KW-1133">Transmembrane helix</keyword>
<dbReference type="InterPro" id="IPR011993">
    <property type="entry name" value="PH-like_dom_sf"/>
</dbReference>
<dbReference type="Gene3D" id="2.30.29.30">
    <property type="entry name" value="Pleckstrin-homology domain (PH domain)/Phosphotyrosine-binding domain (PTB)"/>
    <property type="match status" value="1"/>
</dbReference>
<dbReference type="PROSITE" id="PS50003">
    <property type="entry name" value="PH_DOMAIN"/>
    <property type="match status" value="1"/>
</dbReference>
<evidence type="ECO:0000259" key="5">
    <source>
        <dbReference type="PROSITE" id="PS50848"/>
    </source>
</evidence>
<keyword evidence="3" id="KW-0812">Transmembrane</keyword>
<dbReference type="Pfam" id="PF00169">
    <property type="entry name" value="PH"/>
    <property type="match status" value="1"/>
</dbReference>
<dbReference type="GO" id="GO:0008289">
    <property type="term" value="F:lipid binding"/>
    <property type="evidence" value="ECO:0007669"/>
    <property type="project" value="InterPro"/>
</dbReference>
<evidence type="ECO:0000313" key="6">
    <source>
        <dbReference type="EMBL" id="TDH68652.1"/>
    </source>
</evidence>
<dbReference type="RefSeq" id="XP_067818151.1">
    <property type="nucleotide sequence ID" value="XM_067961682.1"/>
</dbReference>
<keyword evidence="2" id="KW-0256">Endoplasmic reticulum</keyword>
<dbReference type="PANTHER" id="PTHR19308">
    <property type="entry name" value="PHOSPHATIDYLCHOLINE TRANSFER PROTEIN"/>
    <property type="match status" value="1"/>
</dbReference>
<dbReference type="SMART" id="SM00233">
    <property type="entry name" value="PH"/>
    <property type="match status" value="1"/>
</dbReference>
<dbReference type="Gene3D" id="3.30.530.20">
    <property type="match status" value="2"/>
</dbReference>
<evidence type="ECO:0000256" key="3">
    <source>
        <dbReference type="SAM" id="Phobius"/>
    </source>
</evidence>
<keyword evidence="3" id="KW-0472">Membrane</keyword>
<dbReference type="PANTHER" id="PTHR19308:SF56">
    <property type="entry name" value="START DOMAIN-CONTAINING PROTEIN"/>
    <property type="match status" value="1"/>
</dbReference>
<dbReference type="GeneID" id="94347353"/>
<comment type="subcellular location">
    <subcellularLocation>
        <location evidence="1">Endoplasmic reticulum</location>
    </subcellularLocation>
</comment>